<dbReference type="OrthoDB" id="9786661at2"/>
<dbReference type="RefSeq" id="WP_068373761.1">
    <property type="nucleotide sequence ID" value="NZ_LSNE01000003.1"/>
</dbReference>
<dbReference type="SUPFAM" id="SSF51445">
    <property type="entry name" value="(Trans)glycosidases"/>
    <property type="match status" value="1"/>
</dbReference>
<dbReference type="SUPFAM" id="SSF52279">
    <property type="entry name" value="Beta-D-glucan exohydrolase, C-terminal domain"/>
    <property type="match status" value="1"/>
</dbReference>
<keyword evidence="4 7" id="KW-0378">Hydrolase</keyword>
<evidence type="ECO:0000256" key="3">
    <source>
        <dbReference type="ARBA" id="ARBA00012663"/>
    </source>
</evidence>
<dbReference type="AlphaFoldDB" id="A0A136A4B3"/>
<dbReference type="InterPro" id="IPR036962">
    <property type="entry name" value="Glyco_hydro_3_N_sf"/>
</dbReference>
<dbReference type="Gene3D" id="3.40.50.1700">
    <property type="entry name" value="Glycoside hydrolase family 3 C-terminal domain"/>
    <property type="match status" value="1"/>
</dbReference>
<comment type="caution">
    <text evidence="7">The sequence shown here is derived from an EMBL/GenBank/DDBJ whole genome shotgun (WGS) entry which is preliminary data.</text>
</comment>
<evidence type="ECO:0000256" key="1">
    <source>
        <dbReference type="ARBA" id="ARBA00001231"/>
    </source>
</evidence>
<gene>
    <name evidence="7" type="ORF">AX660_08635</name>
</gene>
<dbReference type="STRING" id="1799789.AX660_08635"/>
<feature type="domain" description="Glycoside hydrolase family 3 N-terminal" evidence="6">
    <location>
        <begin position="71"/>
        <end position="393"/>
    </location>
</feature>
<proteinExistence type="inferred from homology"/>
<dbReference type="EMBL" id="LSNE01000003">
    <property type="protein sequence ID" value="KXI30057.1"/>
    <property type="molecule type" value="Genomic_DNA"/>
</dbReference>
<dbReference type="Pfam" id="PF00933">
    <property type="entry name" value="Glyco_hydro_3"/>
    <property type="match status" value="1"/>
</dbReference>
<comment type="similarity">
    <text evidence="2">Belongs to the glycosyl hydrolase 3 family.</text>
</comment>
<evidence type="ECO:0000313" key="7">
    <source>
        <dbReference type="EMBL" id="KXI30057.1"/>
    </source>
</evidence>
<evidence type="ECO:0000256" key="4">
    <source>
        <dbReference type="ARBA" id="ARBA00022801"/>
    </source>
</evidence>
<comment type="catalytic activity">
    <reaction evidence="1">
        <text>Hydrolysis of terminal non-reducing N-acetyl-D-hexosamine residues in N-acetyl-beta-D-hexosaminides.</text>
        <dbReference type="EC" id="3.2.1.52"/>
    </reaction>
</comment>
<dbReference type="GO" id="GO:0005975">
    <property type="term" value="P:carbohydrate metabolic process"/>
    <property type="evidence" value="ECO:0007669"/>
    <property type="project" value="InterPro"/>
</dbReference>
<dbReference type="InterPro" id="IPR050226">
    <property type="entry name" value="NagZ_Beta-hexosaminidase"/>
</dbReference>
<organism evidence="7 8">
    <name type="scientific">Paraglaciecola hydrolytica</name>
    <dbReference type="NCBI Taxonomy" id="1799789"/>
    <lineage>
        <taxon>Bacteria</taxon>
        <taxon>Pseudomonadati</taxon>
        <taxon>Pseudomonadota</taxon>
        <taxon>Gammaproteobacteria</taxon>
        <taxon>Alteromonadales</taxon>
        <taxon>Alteromonadaceae</taxon>
        <taxon>Paraglaciecola</taxon>
    </lineage>
</organism>
<dbReference type="PANTHER" id="PTHR30480:SF13">
    <property type="entry name" value="BETA-HEXOSAMINIDASE"/>
    <property type="match status" value="1"/>
</dbReference>
<evidence type="ECO:0000259" key="6">
    <source>
        <dbReference type="Pfam" id="PF00933"/>
    </source>
</evidence>
<dbReference type="EC" id="3.2.1.52" evidence="3"/>
<keyword evidence="8" id="KW-1185">Reference proteome</keyword>
<dbReference type="Gene3D" id="3.20.20.300">
    <property type="entry name" value="Glycoside hydrolase, family 3, N-terminal domain"/>
    <property type="match status" value="1"/>
</dbReference>
<dbReference type="InterPro" id="IPR036881">
    <property type="entry name" value="Glyco_hydro_3_C_sf"/>
</dbReference>
<evidence type="ECO:0000256" key="5">
    <source>
        <dbReference type="ARBA" id="ARBA00023295"/>
    </source>
</evidence>
<protein>
    <recommendedName>
        <fullName evidence="3">beta-N-acetylhexosaminidase</fullName>
        <ecNumber evidence="3">3.2.1.52</ecNumber>
    </recommendedName>
</protein>
<accession>A0A136A4B3</accession>
<evidence type="ECO:0000256" key="2">
    <source>
        <dbReference type="ARBA" id="ARBA00005336"/>
    </source>
</evidence>
<dbReference type="PROSITE" id="PS51257">
    <property type="entry name" value="PROKAR_LIPOPROTEIN"/>
    <property type="match status" value="1"/>
</dbReference>
<dbReference type="GO" id="GO:0009254">
    <property type="term" value="P:peptidoglycan turnover"/>
    <property type="evidence" value="ECO:0007669"/>
    <property type="project" value="TreeGrafter"/>
</dbReference>
<reference evidence="8" key="1">
    <citation type="submission" date="2016-02" db="EMBL/GenBank/DDBJ databases">
        <authorList>
            <person name="Schultz-Johansen M."/>
            <person name="Glaring M.A."/>
            <person name="Bech P.K."/>
            <person name="Stougaard P."/>
        </authorList>
    </citation>
    <scope>NUCLEOTIDE SEQUENCE [LARGE SCALE GENOMIC DNA]</scope>
    <source>
        <strain evidence="8">S66</strain>
    </source>
</reference>
<dbReference type="GO" id="GO:0004563">
    <property type="term" value="F:beta-N-acetylhexosaminidase activity"/>
    <property type="evidence" value="ECO:0007669"/>
    <property type="project" value="UniProtKB-EC"/>
</dbReference>
<sequence length="628" mass="68497">MILGKIVFLINKVFLILALLTTVSCAMKPTADPHLNRLIAQKLMLDIRYYCADAKADENCTTPVTALPPALSQMLTDTGIGGVVLFANNLENTQQMLQLNYALQQAAQRGGHSPLFIAIDQEGGRVVRIPQNLATSFAGNMAIGATYKQYGTKYAQQSGEIFAKELLALGFNVNFAPTVDVNVNPLNPVINVRSYGEDANMVAQLGTVQMAAMQSQGMMATLKHFPGHGDTSVDSHTGLPRVDHALSQIENTDLLPFQYAIDNDAPAMIMTAHIQYPQLDNSEFIAKDGSKVILPATMSRAILTDLLRNKMGFKGVIATDALNMAGIAHYFDETEAVIQTFAAGSDIALMPIAIRSPANIAKVTALINDVAKAVRSGRLSRQEFERSAQRINHLKHQYNIAQFYMQPLEQAVVKASDILAAPQHRMVEQELADHAIVEIKNQGAYPLANKVKNILLSMPDTTKCMAFTLALKNRLSGANVNCLSLAHADKSANMTALKQADVVIAADISPDQSLAELGGMDDIVNWRQRAPKEQQITQQLALLQAAKAQQKTTIFVSLRTPYNTPQFAQYADAVLATFSYNLNKTEHMDDHGRMVIQYEGAIYNALADILTGRKTASGSLPVSVDWKN</sequence>
<dbReference type="Proteomes" id="UP000070299">
    <property type="component" value="Unassembled WGS sequence"/>
</dbReference>
<evidence type="ECO:0000313" key="8">
    <source>
        <dbReference type="Proteomes" id="UP000070299"/>
    </source>
</evidence>
<keyword evidence="5" id="KW-0326">Glycosidase</keyword>
<dbReference type="InterPro" id="IPR017853">
    <property type="entry name" value="GH"/>
</dbReference>
<name>A0A136A4B3_9ALTE</name>
<dbReference type="InterPro" id="IPR001764">
    <property type="entry name" value="Glyco_hydro_3_N"/>
</dbReference>
<dbReference type="PANTHER" id="PTHR30480">
    <property type="entry name" value="BETA-HEXOSAMINIDASE-RELATED"/>
    <property type="match status" value="1"/>
</dbReference>